<dbReference type="InterPro" id="IPR014729">
    <property type="entry name" value="Rossmann-like_a/b/a_fold"/>
</dbReference>
<organism evidence="2 3">
    <name type="scientific">Catenaria anguillulae PL171</name>
    <dbReference type="NCBI Taxonomy" id="765915"/>
    <lineage>
        <taxon>Eukaryota</taxon>
        <taxon>Fungi</taxon>
        <taxon>Fungi incertae sedis</taxon>
        <taxon>Blastocladiomycota</taxon>
        <taxon>Blastocladiomycetes</taxon>
        <taxon>Blastocladiales</taxon>
        <taxon>Catenariaceae</taxon>
        <taxon>Catenaria</taxon>
    </lineage>
</organism>
<dbReference type="InterPro" id="IPR027417">
    <property type="entry name" value="P-loop_NTPase"/>
</dbReference>
<protein>
    <submittedName>
        <fullName evidence="2">AAA domain-domain-containing protein</fullName>
    </submittedName>
</protein>
<evidence type="ECO:0000313" key="2">
    <source>
        <dbReference type="EMBL" id="ORZ31141.1"/>
    </source>
</evidence>
<gene>
    <name evidence="2" type="ORF">BCR44DRAFT_1278218</name>
</gene>
<sequence>MSASTPQYAHTLVIGKLYPPHAGHLHLIRTALAHTSASPSSHLTLILCHRPGEHPNGPIRHAWLSSLLAQELVSGRVRLMLVEDKYDQDDSRLWAQLTLDWIKHDDVPLAAVFTSEAYGAPYTQYLSEMSGIQVVHHCVDRPRVTFPVSGTLVRTRPLSVDSRLVSACVRAFYVPRIVLVGAESTGKSTLAAKLAQAFNTVWVPEVGRQVTEDKLQASGQPMVDGQAATADWHSGDFVAIARAQADAEEAAALTLASEHGNVHGRVPVLVCDTDALATVIWHDRYMLLPPASPAQETLTAVQTLNLVVAHANAQRHSTIYLIPDVSKVPFVQDGTRDGEQIREWMHERFIGELRGRGCEYHVLDGEEFEAREEQAKKIVMSVCERRGWQGGNKE</sequence>
<dbReference type="Pfam" id="PF13521">
    <property type="entry name" value="AAA_28"/>
    <property type="match status" value="1"/>
</dbReference>
<dbReference type="OrthoDB" id="5553592at2759"/>
<dbReference type="PANTHER" id="PTHR37512:SF1">
    <property type="entry name" value="NADR_TTD14 AAA DOMAIN-CONTAINING PROTEIN"/>
    <property type="match status" value="1"/>
</dbReference>
<dbReference type="InterPro" id="IPR052735">
    <property type="entry name" value="NAD_biosynth-regulator"/>
</dbReference>
<dbReference type="PANTHER" id="PTHR37512">
    <property type="entry name" value="TRIFUNCTIONAL NAD BIOSYNTHESIS/REGULATOR PROTEIN NADR"/>
    <property type="match status" value="1"/>
</dbReference>
<dbReference type="Proteomes" id="UP000193411">
    <property type="component" value="Unassembled WGS sequence"/>
</dbReference>
<dbReference type="SUPFAM" id="SSF52540">
    <property type="entry name" value="P-loop containing nucleoside triphosphate hydrolases"/>
    <property type="match status" value="1"/>
</dbReference>
<dbReference type="Gene3D" id="3.40.50.620">
    <property type="entry name" value="HUPs"/>
    <property type="match status" value="1"/>
</dbReference>
<dbReference type="AlphaFoldDB" id="A0A1Y2HB36"/>
<comment type="caution">
    <text evidence="2">The sequence shown here is derived from an EMBL/GenBank/DDBJ whole genome shotgun (WGS) entry which is preliminary data.</text>
</comment>
<accession>A0A1Y2HB36</accession>
<dbReference type="SUPFAM" id="SSF52374">
    <property type="entry name" value="Nucleotidylyl transferase"/>
    <property type="match status" value="1"/>
</dbReference>
<name>A0A1Y2HB36_9FUNG</name>
<dbReference type="InterPro" id="IPR038727">
    <property type="entry name" value="NadR/Ttd14_AAA_dom"/>
</dbReference>
<dbReference type="Gene3D" id="3.40.50.300">
    <property type="entry name" value="P-loop containing nucleotide triphosphate hydrolases"/>
    <property type="match status" value="1"/>
</dbReference>
<keyword evidence="3" id="KW-1185">Reference proteome</keyword>
<proteinExistence type="predicted"/>
<reference evidence="2 3" key="1">
    <citation type="submission" date="2016-07" db="EMBL/GenBank/DDBJ databases">
        <title>Pervasive Adenine N6-methylation of Active Genes in Fungi.</title>
        <authorList>
            <consortium name="DOE Joint Genome Institute"/>
            <person name="Mondo S.J."/>
            <person name="Dannebaum R.O."/>
            <person name="Kuo R.C."/>
            <person name="Labutti K."/>
            <person name="Haridas S."/>
            <person name="Kuo A."/>
            <person name="Salamov A."/>
            <person name="Ahrendt S.R."/>
            <person name="Lipzen A."/>
            <person name="Sullivan W."/>
            <person name="Andreopoulos W.B."/>
            <person name="Clum A."/>
            <person name="Lindquist E."/>
            <person name="Daum C."/>
            <person name="Ramamoorthy G.K."/>
            <person name="Gryganskyi A."/>
            <person name="Culley D."/>
            <person name="Magnuson J.K."/>
            <person name="James T.Y."/>
            <person name="O'Malley M.A."/>
            <person name="Stajich J.E."/>
            <person name="Spatafora J.W."/>
            <person name="Visel A."/>
            <person name="Grigoriev I.V."/>
        </authorList>
    </citation>
    <scope>NUCLEOTIDE SEQUENCE [LARGE SCALE GENOMIC DNA]</scope>
    <source>
        <strain evidence="2 3">PL171</strain>
    </source>
</reference>
<evidence type="ECO:0000313" key="3">
    <source>
        <dbReference type="Proteomes" id="UP000193411"/>
    </source>
</evidence>
<dbReference type="EMBL" id="MCFL01000066">
    <property type="protein sequence ID" value="ORZ31141.1"/>
    <property type="molecule type" value="Genomic_DNA"/>
</dbReference>
<feature type="domain" description="NadR/Ttd14 AAA" evidence="1">
    <location>
        <begin position="176"/>
        <end position="371"/>
    </location>
</feature>
<evidence type="ECO:0000259" key="1">
    <source>
        <dbReference type="Pfam" id="PF13521"/>
    </source>
</evidence>